<dbReference type="EMBL" id="JARBHB010000001">
    <property type="protein sequence ID" value="KAJ8894959.1"/>
    <property type="molecule type" value="Genomic_DNA"/>
</dbReference>
<reference evidence="2 3" key="1">
    <citation type="submission" date="2023-02" db="EMBL/GenBank/DDBJ databases">
        <title>LHISI_Scaffold_Assembly.</title>
        <authorList>
            <person name="Stuart O.P."/>
            <person name="Cleave R."/>
            <person name="Magrath M.J.L."/>
            <person name="Mikheyev A.S."/>
        </authorList>
    </citation>
    <scope>NUCLEOTIDE SEQUENCE [LARGE SCALE GENOMIC DNA]</scope>
    <source>
        <strain evidence="2">Daus_M_001</strain>
        <tissue evidence="2">Leg muscle</tissue>
    </source>
</reference>
<evidence type="ECO:0000313" key="2">
    <source>
        <dbReference type="EMBL" id="KAJ8894959.1"/>
    </source>
</evidence>
<gene>
    <name evidence="2" type="ORF">PR048_000267</name>
</gene>
<organism evidence="2 3">
    <name type="scientific">Dryococelus australis</name>
    <dbReference type="NCBI Taxonomy" id="614101"/>
    <lineage>
        <taxon>Eukaryota</taxon>
        <taxon>Metazoa</taxon>
        <taxon>Ecdysozoa</taxon>
        <taxon>Arthropoda</taxon>
        <taxon>Hexapoda</taxon>
        <taxon>Insecta</taxon>
        <taxon>Pterygota</taxon>
        <taxon>Neoptera</taxon>
        <taxon>Polyneoptera</taxon>
        <taxon>Phasmatodea</taxon>
        <taxon>Verophasmatodea</taxon>
        <taxon>Anareolatae</taxon>
        <taxon>Phasmatidae</taxon>
        <taxon>Eurycanthinae</taxon>
        <taxon>Dryococelus</taxon>
    </lineage>
</organism>
<comment type="caution">
    <text evidence="2">The sequence shown here is derived from an EMBL/GenBank/DDBJ whole genome shotgun (WGS) entry which is preliminary data.</text>
</comment>
<protein>
    <submittedName>
        <fullName evidence="2">Uncharacterized protein</fullName>
    </submittedName>
</protein>
<evidence type="ECO:0000313" key="3">
    <source>
        <dbReference type="Proteomes" id="UP001159363"/>
    </source>
</evidence>
<accession>A0ABQ9IE76</accession>
<evidence type="ECO:0000256" key="1">
    <source>
        <dbReference type="SAM" id="MobiDB-lite"/>
    </source>
</evidence>
<sequence>MTCQRSNIFDPKKLPVSRHPKEDNHLTQAEWKDELEEFVLKKLISTAEHRCKYANKSKKTSFELWTLVLGSGSSEAVETLRPADAFPCTRPPGRSRVVRPCLPHTFYLSSPSSVGGGYAPGGEEYFSTKRPPDYRPPPLGSAAILRTGGVT</sequence>
<name>A0ABQ9IE76_9NEOP</name>
<keyword evidence="3" id="KW-1185">Reference proteome</keyword>
<dbReference type="Proteomes" id="UP001159363">
    <property type="component" value="Chromosome 1"/>
</dbReference>
<proteinExistence type="predicted"/>
<feature type="region of interest" description="Disordered" evidence="1">
    <location>
        <begin position="119"/>
        <end position="151"/>
    </location>
</feature>